<sequence>MGTTNREWHVAHRMPPKPSEEQRGEWHAAHQEACGCRVPSEKEQALIDAWRAAHSSEG</sequence>
<feature type="region of interest" description="Disordered" evidence="1">
    <location>
        <begin position="1"/>
        <end position="27"/>
    </location>
</feature>
<keyword evidence="3" id="KW-1185">Reference proteome</keyword>
<dbReference type="EMBL" id="CP134879">
    <property type="protein sequence ID" value="WNM25358.1"/>
    <property type="molecule type" value="Genomic_DNA"/>
</dbReference>
<evidence type="ECO:0000313" key="3">
    <source>
        <dbReference type="Proteomes" id="UP001304125"/>
    </source>
</evidence>
<protein>
    <submittedName>
        <fullName evidence="2">Uncharacterized protein</fullName>
    </submittedName>
</protein>
<evidence type="ECO:0000313" key="2">
    <source>
        <dbReference type="EMBL" id="WNM25358.1"/>
    </source>
</evidence>
<dbReference type="Proteomes" id="UP001304125">
    <property type="component" value="Chromosome"/>
</dbReference>
<proteinExistence type="predicted"/>
<feature type="compositionally biased region" description="Basic and acidic residues" evidence="1">
    <location>
        <begin position="18"/>
        <end position="27"/>
    </location>
</feature>
<dbReference type="AlphaFoldDB" id="A0AA96F8Y3"/>
<gene>
    <name evidence="2" type="ORF">RN606_04205</name>
</gene>
<name>A0AA96F8Y3_9MICO</name>
<organism evidence="2 3">
    <name type="scientific">Demequina capsici</name>
    <dbReference type="NCBI Taxonomy" id="3075620"/>
    <lineage>
        <taxon>Bacteria</taxon>
        <taxon>Bacillati</taxon>
        <taxon>Actinomycetota</taxon>
        <taxon>Actinomycetes</taxon>
        <taxon>Micrococcales</taxon>
        <taxon>Demequinaceae</taxon>
        <taxon>Demequina</taxon>
    </lineage>
</organism>
<dbReference type="RefSeq" id="WP_313500252.1">
    <property type="nucleotide sequence ID" value="NZ_CP134879.1"/>
</dbReference>
<feature type="compositionally biased region" description="Basic and acidic residues" evidence="1">
    <location>
        <begin position="1"/>
        <end position="10"/>
    </location>
</feature>
<evidence type="ECO:0000256" key="1">
    <source>
        <dbReference type="SAM" id="MobiDB-lite"/>
    </source>
</evidence>
<reference evidence="2 3" key="1">
    <citation type="submission" date="2023-09" db="EMBL/GenBank/DDBJ databases">
        <title>Demequina sp. a novel bacteria isolated from Capsicum annuum.</title>
        <authorList>
            <person name="Humaira Z."/>
            <person name="Lee J."/>
            <person name="Cho D."/>
        </authorList>
    </citation>
    <scope>NUCLEOTIDE SEQUENCE [LARGE SCALE GENOMIC DNA]</scope>
    <source>
        <strain evidence="2 3">OYTSA14</strain>
    </source>
</reference>
<accession>A0AA96F8Y3</accession>